<dbReference type="Proteomes" id="UP001595987">
    <property type="component" value="Unassembled WGS sequence"/>
</dbReference>
<reference evidence="6" key="1">
    <citation type="journal article" date="2019" name="Int. J. Syst. Evol. Microbiol.">
        <title>The Global Catalogue of Microorganisms (GCM) 10K type strain sequencing project: providing services to taxonomists for standard genome sequencing and annotation.</title>
        <authorList>
            <consortium name="The Broad Institute Genomics Platform"/>
            <consortium name="The Broad Institute Genome Sequencing Center for Infectious Disease"/>
            <person name="Wu L."/>
            <person name="Ma J."/>
        </authorList>
    </citation>
    <scope>NUCLEOTIDE SEQUENCE [LARGE SCALE GENOMIC DNA]</scope>
    <source>
        <strain evidence="6">CCUG 63287</strain>
    </source>
</reference>
<keyword evidence="2" id="KW-0547">Nucleotide-binding</keyword>
<dbReference type="InterPro" id="IPR027417">
    <property type="entry name" value="P-loop_NTPase"/>
</dbReference>
<dbReference type="PANTHER" id="PTHR42711:SF1">
    <property type="entry name" value="ABC-TRANSPORT PROTEIN, ATP-BINDING COMPONENT"/>
    <property type="match status" value="1"/>
</dbReference>
<keyword evidence="1" id="KW-0813">Transport</keyword>
<dbReference type="Gene3D" id="3.40.50.300">
    <property type="entry name" value="P-loop containing nucleotide triphosphate hydrolases"/>
    <property type="match status" value="1"/>
</dbReference>
<dbReference type="InterPro" id="IPR003439">
    <property type="entry name" value="ABC_transporter-like_ATP-bd"/>
</dbReference>
<evidence type="ECO:0000256" key="3">
    <source>
        <dbReference type="ARBA" id="ARBA00022840"/>
    </source>
</evidence>
<evidence type="ECO:0000256" key="1">
    <source>
        <dbReference type="ARBA" id="ARBA00022448"/>
    </source>
</evidence>
<dbReference type="InterPro" id="IPR003593">
    <property type="entry name" value="AAA+_ATPase"/>
</dbReference>
<accession>A0ABV9JF51</accession>
<dbReference type="PROSITE" id="PS50893">
    <property type="entry name" value="ABC_TRANSPORTER_2"/>
    <property type="match status" value="1"/>
</dbReference>
<organism evidence="5 6">
    <name type="scientific">Lactococcus nasutitermitis</name>
    <dbReference type="NCBI Taxonomy" id="1652957"/>
    <lineage>
        <taxon>Bacteria</taxon>
        <taxon>Bacillati</taxon>
        <taxon>Bacillota</taxon>
        <taxon>Bacilli</taxon>
        <taxon>Lactobacillales</taxon>
        <taxon>Streptococcaceae</taxon>
        <taxon>Lactococcus</taxon>
    </lineage>
</organism>
<comment type="caution">
    <text evidence="5">The sequence shown here is derived from an EMBL/GenBank/DDBJ whole genome shotgun (WGS) entry which is preliminary data.</text>
</comment>
<evidence type="ECO:0000313" key="5">
    <source>
        <dbReference type="EMBL" id="MFC4653141.1"/>
    </source>
</evidence>
<sequence length="338" mass="37879">MVENMITVNHLQKNFKKTLKQSGLTGSVKSLFHPQFEIFEAVKDLTFEVPKGEILGFIGPNGAGKSTTIKMLTGILTPTSGFCEINGKIPQKDRKNYVKDIGVVFGQRTQLWWDLPLQETYGVLKEIYKVPDTSFNKRMAFLNEVLDLQDFIKDPVRTLSLGQRMRADIAASLLHSPKVLFLDEPTIGLDVAVKDNIRQAIQQINAEEQTTIILTTHDLNDIELLSDRIFMIDKGAAIFDGSVKNLKEKYGKTHTLTIELSENVPVKFENISDKAVKITQNDTMVSVKFDSSQITAPELISQALTNAPVKDVSVAGADIEDIIRRFFRKEDLSDAETF</sequence>
<evidence type="ECO:0000256" key="2">
    <source>
        <dbReference type="ARBA" id="ARBA00022741"/>
    </source>
</evidence>
<dbReference type="EMBL" id="JBHSGD010000008">
    <property type="protein sequence ID" value="MFC4653141.1"/>
    <property type="molecule type" value="Genomic_DNA"/>
</dbReference>
<name>A0ABV9JF51_9LACT</name>
<dbReference type="PANTHER" id="PTHR42711">
    <property type="entry name" value="ABC TRANSPORTER ATP-BINDING PROTEIN"/>
    <property type="match status" value="1"/>
</dbReference>
<dbReference type="GO" id="GO:0005524">
    <property type="term" value="F:ATP binding"/>
    <property type="evidence" value="ECO:0007669"/>
    <property type="project" value="UniProtKB-KW"/>
</dbReference>
<dbReference type="SMART" id="SM00382">
    <property type="entry name" value="AAA"/>
    <property type="match status" value="1"/>
</dbReference>
<dbReference type="InterPro" id="IPR017871">
    <property type="entry name" value="ABC_transporter-like_CS"/>
</dbReference>
<gene>
    <name evidence="5" type="ORF">ACFO26_09520</name>
</gene>
<dbReference type="Pfam" id="PF00005">
    <property type="entry name" value="ABC_tran"/>
    <property type="match status" value="1"/>
</dbReference>
<dbReference type="InterPro" id="IPR050763">
    <property type="entry name" value="ABC_transporter_ATP-binding"/>
</dbReference>
<keyword evidence="6" id="KW-1185">Reference proteome</keyword>
<dbReference type="SUPFAM" id="SSF52540">
    <property type="entry name" value="P-loop containing nucleoside triphosphate hydrolases"/>
    <property type="match status" value="1"/>
</dbReference>
<keyword evidence="3 5" id="KW-0067">ATP-binding</keyword>
<dbReference type="RefSeq" id="WP_280520338.1">
    <property type="nucleotide sequence ID" value="NZ_BOVQ01000006.1"/>
</dbReference>
<feature type="domain" description="ABC transporter" evidence="4">
    <location>
        <begin position="19"/>
        <end position="259"/>
    </location>
</feature>
<proteinExistence type="predicted"/>
<dbReference type="PROSITE" id="PS00211">
    <property type="entry name" value="ABC_TRANSPORTER_1"/>
    <property type="match status" value="1"/>
</dbReference>
<protein>
    <submittedName>
        <fullName evidence="5">ATP-binding cassette domain-containing protein</fullName>
    </submittedName>
</protein>
<evidence type="ECO:0000259" key="4">
    <source>
        <dbReference type="PROSITE" id="PS50893"/>
    </source>
</evidence>
<evidence type="ECO:0000313" key="6">
    <source>
        <dbReference type="Proteomes" id="UP001595987"/>
    </source>
</evidence>